<protein>
    <submittedName>
        <fullName evidence="2">Uncharacterized protein</fullName>
    </submittedName>
</protein>
<organism evidence="2 3">
    <name type="scientific">Staurois parvus</name>
    <dbReference type="NCBI Taxonomy" id="386267"/>
    <lineage>
        <taxon>Eukaryota</taxon>
        <taxon>Metazoa</taxon>
        <taxon>Chordata</taxon>
        <taxon>Craniata</taxon>
        <taxon>Vertebrata</taxon>
        <taxon>Euteleostomi</taxon>
        <taxon>Amphibia</taxon>
        <taxon>Batrachia</taxon>
        <taxon>Anura</taxon>
        <taxon>Neobatrachia</taxon>
        <taxon>Ranoidea</taxon>
        <taxon>Ranidae</taxon>
        <taxon>Staurois</taxon>
    </lineage>
</organism>
<proteinExistence type="predicted"/>
<reference evidence="2" key="1">
    <citation type="submission" date="2023-05" db="EMBL/GenBank/DDBJ databases">
        <authorList>
            <person name="Stuckert A."/>
        </authorList>
    </citation>
    <scope>NUCLEOTIDE SEQUENCE</scope>
</reference>
<keyword evidence="3" id="KW-1185">Reference proteome</keyword>
<name>A0ABN9FZU9_9NEOB</name>
<feature type="region of interest" description="Disordered" evidence="1">
    <location>
        <begin position="1"/>
        <end position="49"/>
    </location>
</feature>
<dbReference type="Proteomes" id="UP001162483">
    <property type="component" value="Unassembled WGS sequence"/>
</dbReference>
<sequence>MGPLCPCANSKKPMKKSHCPMAQYQSTSSLDHPPFSPLLVTPGCRGTTH</sequence>
<accession>A0ABN9FZU9</accession>
<comment type="caution">
    <text evidence="2">The sequence shown here is derived from an EMBL/GenBank/DDBJ whole genome shotgun (WGS) entry which is preliminary data.</text>
</comment>
<dbReference type="EMBL" id="CATNWA010017635">
    <property type="protein sequence ID" value="CAI9601971.1"/>
    <property type="molecule type" value="Genomic_DNA"/>
</dbReference>
<gene>
    <name evidence="2" type="ORF">SPARVUS_LOCUS13055481</name>
</gene>
<evidence type="ECO:0000256" key="1">
    <source>
        <dbReference type="SAM" id="MobiDB-lite"/>
    </source>
</evidence>
<evidence type="ECO:0000313" key="3">
    <source>
        <dbReference type="Proteomes" id="UP001162483"/>
    </source>
</evidence>
<evidence type="ECO:0000313" key="2">
    <source>
        <dbReference type="EMBL" id="CAI9601971.1"/>
    </source>
</evidence>